<feature type="non-terminal residue" evidence="1">
    <location>
        <position position="141"/>
    </location>
</feature>
<dbReference type="PANTHER" id="PTHR47481:SF30">
    <property type="entry name" value="CCHC-TYPE DOMAIN-CONTAINING PROTEIN"/>
    <property type="match status" value="1"/>
</dbReference>
<dbReference type="Proteomes" id="UP000077266">
    <property type="component" value="Unassembled WGS sequence"/>
</dbReference>
<feature type="non-terminal residue" evidence="1">
    <location>
        <position position="1"/>
    </location>
</feature>
<evidence type="ECO:0000313" key="1">
    <source>
        <dbReference type="EMBL" id="KZV83809.1"/>
    </source>
</evidence>
<keyword evidence="2" id="KW-1185">Reference proteome</keyword>
<dbReference type="PANTHER" id="PTHR47481">
    <property type="match status" value="1"/>
</dbReference>
<dbReference type="STRING" id="1314781.A0A165ZLJ9"/>
<sequence length="141" mass="16009">TSNITKLNSSNYEAWRKAITAVLVTLSLWAHVLGTAARLENYFRPRGFGTRLVLRRRFFKLRMLPTETMVAWIARVDEYVGRLRGIGAVVPDDDIMVVLIEGLPKEYDGVITALDTVPDNMLTLGYIQHRLVNEFARTNGE</sequence>
<evidence type="ECO:0000313" key="2">
    <source>
        <dbReference type="Proteomes" id="UP000077266"/>
    </source>
</evidence>
<proteinExistence type="predicted"/>
<dbReference type="AlphaFoldDB" id="A0A165ZLJ9"/>
<accession>A0A165ZLJ9</accession>
<dbReference type="OrthoDB" id="8060515at2759"/>
<dbReference type="Pfam" id="PF14223">
    <property type="entry name" value="Retrotran_gag_2"/>
    <property type="match status" value="1"/>
</dbReference>
<organism evidence="1 2">
    <name type="scientific">Exidia glandulosa HHB12029</name>
    <dbReference type="NCBI Taxonomy" id="1314781"/>
    <lineage>
        <taxon>Eukaryota</taxon>
        <taxon>Fungi</taxon>
        <taxon>Dikarya</taxon>
        <taxon>Basidiomycota</taxon>
        <taxon>Agaricomycotina</taxon>
        <taxon>Agaricomycetes</taxon>
        <taxon>Auriculariales</taxon>
        <taxon>Exidiaceae</taxon>
        <taxon>Exidia</taxon>
    </lineage>
</organism>
<protein>
    <recommendedName>
        <fullName evidence="3">Retrotransposon Copia-like N-terminal domain-containing protein</fullName>
    </recommendedName>
</protein>
<gene>
    <name evidence="1" type="ORF">EXIGLDRAFT_587692</name>
</gene>
<reference evidence="1 2" key="1">
    <citation type="journal article" date="2016" name="Mol. Biol. Evol.">
        <title>Comparative Genomics of Early-Diverging Mushroom-Forming Fungi Provides Insights into the Origins of Lignocellulose Decay Capabilities.</title>
        <authorList>
            <person name="Nagy L.G."/>
            <person name="Riley R."/>
            <person name="Tritt A."/>
            <person name="Adam C."/>
            <person name="Daum C."/>
            <person name="Floudas D."/>
            <person name="Sun H."/>
            <person name="Yadav J.S."/>
            <person name="Pangilinan J."/>
            <person name="Larsson K.H."/>
            <person name="Matsuura K."/>
            <person name="Barry K."/>
            <person name="Labutti K."/>
            <person name="Kuo R."/>
            <person name="Ohm R.A."/>
            <person name="Bhattacharya S.S."/>
            <person name="Shirouzu T."/>
            <person name="Yoshinaga Y."/>
            <person name="Martin F.M."/>
            <person name="Grigoriev I.V."/>
            <person name="Hibbett D.S."/>
        </authorList>
    </citation>
    <scope>NUCLEOTIDE SEQUENCE [LARGE SCALE GENOMIC DNA]</scope>
    <source>
        <strain evidence="1 2">HHB12029</strain>
    </source>
</reference>
<name>A0A165ZLJ9_EXIGL</name>
<dbReference type="EMBL" id="KV426254">
    <property type="protein sequence ID" value="KZV83809.1"/>
    <property type="molecule type" value="Genomic_DNA"/>
</dbReference>
<evidence type="ECO:0008006" key="3">
    <source>
        <dbReference type="Google" id="ProtNLM"/>
    </source>
</evidence>
<dbReference type="InParanoid" id="A0A165ZLJ9"/>